<dbReference type="AlphaFoldDB" id="A0A3P6BH34"/>
<protein>
    <submittedName>
        <fullName evidence="2">Uncharacterized protein</fullName>
    </submittedName>
</protein>
<feature type="transmembrane region" description="Helical" evidence="1">
    <location>
        <begin position="66"/>
        <end position="84"/>
    </location>
</feature>
<dbReference type="EMBL" id="LR031873">
    <property type="protein sequence ID" value="VDD05317.1"/>
    <property type="molecule type" value="Genomic_DNA"/>
</dbReference>
<accession>A0A3P6BH34</accession>
<sequence length="105" mass="12306">MKLSLRLVCVLFTLLLSTGFFGIVNALLTIRKLTPSGKNLDYRFGFFIVFLNSVSLHLLRRFFSILFLFIFWFSIFFIFSAVWSQSSIYSLKRCSVLVRLSRVLF</sequence>
<name>A0A3P6BH34_BRAOL</name>
<keyword evidence="1" id="KW-0472">Membrane</keyword>
<keyword evidence="1" id="KW-0812">Transmembrane</keyword>
<keyword evidence="1" id="KW-1133">Transmembrane helix</keyword>
<reference evidence="2" key="1">
    <citation type="submission" date="2018-11" db="EMBL/GenBank/DDBJ databases">
        <authorList>
            <consortium name="Genoscope - CEA"/>
            <person name="William W."/>
        </authorList>
    </citation>
    <scope>NUCLEOTIDE SEQUENCE</scope>
</reference>
<proteinExistence type="predicted"/>
<evidence type="ECO:0000313" key="2">
    <source>
        <dbReference type="EMBL" id="VDD05317.1"/>
    </source>
</evidence>
<evidence type="ECO:0000256" key="1">
    <source>
        <dbReference type="SAM" id="Phobius"/>
    </source>
</evidence>
<organism evidence="2">
    <name type="scientific">Brassica oleracea</name>
    <name type="common">Wild cabbage</name>
    <dbReference type="NCBI Taxonomy" id="3712"/>
    <lineage>
        <taxon>Eukaryota</taxon>
        <taxon>Viridiplantae</taxon>
        <taxon>Streptophyta</taxon>
        <taxon>Embryophyta</taxon>
        <taxon>Tracheophyta</taxon>
        <taxon>Spermatophyta</taxon>
        <taxon>Magnoliopsida</taxon>
        <taxon>eudicotyledons</taxon>
        <taxon>Gunneridae</taxon>
        <taxon>Pentapetalae</taxon>
        <taxon>rosids</taxon>
        <taxon>malvids</taxon>
        <taxon>Brassicales</taxon>
        <taxon>Brassicaceae</taxon>
        <taxon>Brassiceae</taxon>
        <taxon>Brassica</taxon>
    </lineage>
</organism>
<gene>
    <name evidence="2" type="ORF">BOLC4T22446H</name>
</gene>